<dbReference type="Proteomes" id="UP001341281">
    <property type="component" value="Chromosome 04"/>
</dbReference>
<evidence type="ECO:0000313" key="1">
    <source>
        <dbReference type="EMBL" id="WVZ71132.1"/>
    </source>
</evidence>
<dbReference type="EMBL" id="CP144748">
    <property type="protein sequence ID" value="WVZ71132.1"/>
    <property type="molecule type" value="Genomic_DNA"/>
</dbReference>
<sequence>MPTDDLDDPAGFPTLPRILRTVSPSMMVNPTTLSTGPAPEGKAGKTLRLCCSRALIPPSTTMTRGVIHYTVAMLIATPTTPDVFDLHRFHSETWTWTYKQVSVGEPQGRFPCLIPSNCYRLHNHGTSTVIAIGGEGRTMGWVDLWRGMLLCERRFAMLRITYTHTSWLTRVPRIGVNTLTTLCEHIDRTNLKADERSRTFPLLCNVLIEEPSL</sequence>
<protein>
    <submittedName>
        <fullName evidence="1">Uncharacterized protein</fullName>
    </submittedName>
</protein>
<accession>A0AAQ3TGA7</accession>
<evidence type="ECO:0000313" key="2">
    <source>
        <dbReference type="Proteomes" id="UP001341281"/>
    </source>
</evidence>
<name>A0AAQ3TGA7_PASNO</name>
<gene>
    <name evidence="1" type="ORF">U9M48_019752</name>
</gene>
<proteinExistence type="predicted"/>
<reference evidence="1 2" key="1">
    <citation type="submission" date="2024-02" db="EMBL/GenBank/DDBJ databases">
        <title>High-quality chromosome-scale genome assembly of Pensacola bahiagrass (Paspalum notatum Flugge var. saurae).</title>
        <authorList>
            <person name="Vega J.M."/>
            <person name="Podio M."/>
            <person name="Orjuela J."/>
            <person name="Siena L.A."/>
            <person name="Pessino S.C."/>
            <person name="Combes M.C."/>
            <person name="Mariac C."/>
            <person name="Albertini E."/>
            <person name="Pupilli F."/>
            <person name="Ortiz J.P.A."/>
            <person name="Leblanc O."/>
        </authorList>
    </citation>
    <scope>NUCLEOTIDE SEQUENCE [LARGE SCALE GENOMIC DNA]</scope>
    <source>
        <strain evidence="1">R1</strain>
        <tissue evidence="1">Leaf</tissue>
    </source>
</reference>
<keyword evidence="2" id="KW-1185">Reference proteome</keyword>
<organism evidence="1 2">
    <name type="scientific">Paspalum notatum var. saurae</name>
    <dbReference type="NCBI Taxonomy" id="547442"/>
    <lineage>
        <taxon>Eukaryota</taxon>
        <taxon>Viridiplantae</taxon>
        <taxon>Streptophyta</taxon>
        <taxon>Embryophyta</taxon>
        <taxon>Tracheophyta</taxon>
        <taxon>Spermatophyta</taxon>
        <taxon>Magnoliopsida</taxon>
        <taxon>Liliopsida</taxon>
        <taxon>Poales</taxon>
        <taxon>Poaceae</taxon>
        <taxon>PACMAD clade</taxon>
        <taxon>Panicoideae</taxon>
        <taxon>Andropogonodae</taxon>
        <taxon>Paspaleae</taxon>
        <taxon>Paspalinae</taxon>
        <taxon>Paspalum</taxon>
    </lineage>
</organism>
<dbReference type="PANTHER" id="PTHR33074">
    <property type="entry name" value="EXPRESSED PROTEIN-RELATED"/>
    <property type="match status" value="1"/>
</dbReference>
<dbReference type="AlphaFoldDB" id="A0AAQ3TGA7"/>